<dbReference type="EMBL" id="AOMC01000030">
    <property type="protein sequence ID" value="EMA50057.1"/>
    <property type="molecule type" value="Genomic_DNA"/>
</dbReference>
<dbReference type="Proteomes" id="UP000011568">
    <property type="component" value="Unassembled WGS sequence"/>
</dbReference>
<accession>M0MWG1</accession>
<feature type="region of interest" description="Disordered" evidence="1">
    <location>
        <begin position="1"/>
        <end position="76"/>
    </location>
</feature>
<evidence type="ECO:0000313" key="4">
    <source>
        <dbReference type="Proteomes" id="UP000011568"/>
    </source>
</evidence>
<proteinExistence type="predicted"/>
<organism evidence="3 4">
    <name type="scientific">Halococcus morrhuae DSM 1307</name>
    <dbReference type="NCBI Taxonomy" id="931277"/>
    <lineage>
        <taxon>Archaea</taxon>
        <taxon>Methanobacteriati</taxon>
        <taxon>Methanobacteriota</taxon>
        <taxon>Stenosarchaea group</taxon>
        <taxon>Halobacteria</taxon>
        <taxon>Halobacteriales</taxon>
        <taxon>Halococcaceae</taxon>
        <taxon>Halococcus</taxon>
    </lineage>
</organism>
<dbReference type="GO" id="GO:0003824">
    <property type="term" value="F:catalytic activity"/>
    <property type="evidence" value="ECO:0007669"/>
    <property type="project" value="InterPro"/>
</dbReference>
<feature type="non-terminal residue" evidence="3">
    <location>
        <position position="1"/>
    </location>
</feature>
<dbReference type="InterPro" id="IPR003692">
    <property type="entry name" value="Hydantoinase_B"/>
</dbReference>
<name>M0MWG1_HALMO</name>
<evidence type="ECO:0000259" key="2">
    <source>
        <dbReference type="Pfam" id="PF02538"/>
    </source>
</evidence>
<keyword evidence="4" id="KW-1185">Reference proteome</keyword>
<evidence type="ECO:0000256" key="1">
    <source>
        <dbReference type="SAM" id="MobiDB-lite"/>
    </source>
</evidence>
<dbReference type="eggNOG" id="arCOG01512">
    <property type="taxonomic scope" value="Archaea"/>
</dbReference>
<dbReference type="RefSeq" id="WP_004051354.1">
    <property type="nucleotide sequence ID" value="NZ_AOMC01000030.1"/>
</dbReference>
<protein>
    <submittedName>
        <fullName evidence="3">N-methylhydantoinase B</fullName>
    </submittedName>
</protein>
<dbReference type="STRING" id="931277.C448_01489"/>
<sequence length="76" mass="7936">RRRIAPRGIAGGEDGATGENRIDGESVPAKTTREVAADTTVTVRTPGGGGHGDPTERDPALVERDRADEKTGIDEP</sequence>
<feature type="domain" description="Hydantoinase B/oxoprolinase" evidence="2">
    <location>
        <begin position="1"/>
        <end position="54"/>
    </location>
</feature>
<evidence type="ECO:0000313" key="3">
    <source>
        <dbReference type="EMBL" id="EMA50057.1"/>
    </source>
</evidence>
<dbReference type="AlphaFoldDB" id="M0MWG1"/>
<comment type="caution">
    <text evidence="3">The sequence shown here is derived from an EMBL/GenBank/DDBJ whole genome shotgun (WGS) entry which is preliminary data.</text>
</comment>
<feature type="compositionally biased region" description="Basic and acidic residues" evidence="1">
    <location>
        <begin position="53"/>
        <end position="76"/>
    </location>
</feature>
<gene>
    <name evidence="3" type="ORF">C448_01489</name>
</gene>
<dbReference type="Pfam" id="PF02538">
    <property type="entry name" value="Hydantoinase_B"/>
    <property type="match status" value="1"/>
</dbReference>
<reference evidence="3 4" key="1">
    <citation type="journal article" date="2014" name="PLoS Genet.">
        <title>Phylogenetically driven sequencing of extremely halophilic archaea reveals strategies for static and dynamic osmo-response.</title>
        <authorList>
            <person name="Becker E.A."/>
            <person name="Seitzer P.M."/>
            <person name="Tritt A."/>
            <person name="Larsen D."/>
            <person name="Krusor M."/>
            <person name="Yao A.I."/>
            <person name="Wu D."/>
            <person name="Madern D."/>
            <person name="Eisen J.A."/>
            <person name="Darling A.E."/>
            <person name="Facciotti M.T."/>
        </authorList>
    </citation>
    <scope>NUCLEOTIDE SEQUENCE [LARGE SCALE GENOMIC DNA]</scope>
    <source>
        <strain evidence="3 4">DSM 1307</strain>
    </source>
</reference>